<dbReference type="Gene3D" id="3.40.390.10">
    <property type="entry name" value="Collagenase (Catalytic Domain)"/>
    <property type="match status" value="1"/>
</dbReference>
<evidence type="ECO:0000313" key="2">
    <source>
        <dbReference type="Proteomes" id="UP000799291"/>
    </source>
</evidence>
<keyword evidence="2" id="KW-1185">Reference proteome</keyword>
<dbReference type="AlphaFoldDB" id="A0A6G1IJS0"/>
<proteinExistence type="predicted"/>
<gene>
    <name evidence="1" type="ORF">K458DRAFT_395256</name>
</gene>
<sequence>MEQWPSLKSQTRQQTKCLVENAIGLWATALGGLPNECSGHALETREVIIGRKPVYCYKPGTLYEEPDDPEDVKDHWNEKLKDDVLVIWLAKAGIVNHWSTRYDKVSQYGGKHLLAISFEIRQQNLVHNVTHEGIFGMSHERQRPDRDEYVRFICENFRDYSKTMKHARTENPSLGNQTVSKRLCEDADFSKKYGFPAGAIVKGPYVDAEDPFDYKSIMLYPSKDGTIGDQCHDDGEGCTLLKVTKWENEDGSGGGINYEAYGDNLVPSEWDVKFVRKCYPHYWVETPPKPPKPTSFKEKSWPIP</sequence>
<dbReference type="SUPFAM" id="SSF55486">
    <property type="entry name" value="Metalloproteases ('zincins'), catalytic domain"/>
    <property type="match status" value="1"/>
</dbReference>
<organism evidence="1 2">
    <name type="scientific">Lentithecium fluviatile CBS 122367</name>
    <dbReference type="NCBI Taxonomy" id="1168545"/>
    <lineage>
        <taxon>Eukaryota</taxon>
        <taxon>Fungi</taxon>
        <taxon>Dikarya</taxon>
        <taxon>Ascomycota</taxon>
        <taxon>Pezizomycotina</taxon>
        <taxon>Dothideomycetes</taxon>
        <taxon>Pleosporomycetidae</taxon>
        <taxon>Pleosporales</taxon>
        <taxon>Massarineae</taxon>
        <taxon>Lentitheciaceae</taxon>
        <taxon>Lentithecium</taxon>
    </lineage>
</organism>
<reference evidence="1" key="1">
    <citation type="journal article" date="2020" name="Stud. Mycol.">
        <title>101 Dothideomycetes genomes: a test case for predicting lifestyles and emergence of pathogens.</title>
        <authorList>
            <person name="Haridas S."/>
            <person name="Albert R."/>
            <person name="Binder M."/>
            <person name="Bloem J."/>
            <person name="Labutti K."/>
            <person name="Salamov A."/>
            <person name="Andreopoulos B."/>
            <person name="Baker S."/>
            <person name="Barry K."/>
            <person name="Bills G."/>
            <person name="Bluhm B."/>
            <person name="Cannon C."/>
            <person name="Castanera R."/>
            <person name="Culley D."/>
            <person name="Daum C."/>
            <person name="Ezra D."/>
            <person name="Gonzalez J."/>
            <person name="Henrissat B."/>
            <person name="Kuo A."/>
            <person name="Liang C."/>
            <person name="Lipzen A."/>
            <person name="Lutzoni F."/>
            <person name="Magnuson J."/>
            <person name="Mondo S."/>
            <person name="Nolan M."/>
            <person name="Ohm R."/>
            <person name="Pangilinan J."/>
            <person name="Park H.-J."/>
            <person name="Ramirez L."/>
            <person name="Alfaro M."/>
            <person name="Sun H."/>
            <person name="Tritt A."/>
            <person name="Yoshinaga Y."/>
            <person name="Zwiers L.-H."/>
            <person name="Turgeon B."/>
            <person name="Goodwin S."/>
            <person name="Spatafora J."/>
            <person name="Crous P."/>
            <person name="Grigoriev I."/>
        </authorList>
    </citation>
    <scope>NUCLEOTIDE SEQUENCE</scope>
    <source>
        <strain evidence="1">CBS 122367</strain>
    </source>
</reference>
<name>A0A6G1IJS0_9PLEO</name>
<accession>A0A6G1IJS0</accession>
<dbReference type="InterPro" id="IPR024079">
    <property type="entry name" value="MetalloPept_cat_dom_sf"/>
</dbReference>
<protein>
    <submittedName>
        <fullName evidence="1">Uncharacterized protein</fullName>
    </submittedName>
</protein>
<evidence type="ECO:0000313" key="1">
    <source>
        <dbReference type="EMBL" id="KAF2678191.1"/>
    </source>
</evidence>
<dbReference type="Proteomes" id="UP000799291">
    <property type="component" value="Unassembled WGS sequence"/>
</dbReference>
<dbReference type="GO" id="GO:0008237">
    <property type="term" value="F:metallopeptidase activity"/>
    <property type="evidence" value="ECO:0007669"/>
    <property type="project" value="InterPro"/>
</dbReference>
<dbReference type="EMBL" id="MU005614">
    <property type="protein sequence ID" value="KAF2678191.1"/>
    <property type="molecule type" value="Genomic_DNA"/>
</dbReference>
<dbReference type="OrthoDB" id="291007at2759"/>